<evidence type="ECO:0000313" key="3">
    <source>
        <dbReference type="EMBL" id="KAE8394718.1"/>
    </source>
</evidence>
<keyword evidence="2" id="KW-1133">Transmembrane helix</keyword>
<sequence>MPQRPKPRVVMNPQSLQSQPPRRGLPVQDIRQTKEYKVAARRWLSTIVALPILMYTSYVLYERTYLHKSRKHLVPSTKGSEGKDGSA</sequence>
<evidence type="ECO:0000256" key="2">
    <source>
        <dbReference type="SAM" id="Phobius"/>
    </source>
</evidence>
<protein>
    <submittedName>
        <fullName evidence="3">Uncharacterized protein</fullName>
    </submittedName>
</protein>
<dbReference type="AlphaFoldDB" id="A0A5N7CM34"/>
<organism evidence="3">
    <name type="scientific">Petromyces alliaceus</name>
    <name type="common">Aspergillus alliaceus</name>
    <dbReference type="NCBI Taxonomy" id="209559"/>
    <lineage>
        <taxon>Eukaryota</taxon>
        <taxon>Fungi</taxon>
        <taxon>Dikarya</taxon>
        <taxon>Ascomycota</taxon>
        <taxon>Pezizomycotina</taxon>
        <taxon>Eurotiomycetes</taxon>
        <taxon>Eurotiomycetidae</taxon>
        <taxon>Eurotiales</taxon>
        <taxon>Aspergillaceae</taxon>
        <taxon>Aspergillus</taxon>
        <taxon>Aspergillus subgen. Circumdati</taxon>
    </lineage>
</organism>
<dbReference type="EMBL" id="ML735222">
    <property type="protein sequence ID" value="KAE8394718.1"/>
    <property type="molecule type" value="Genomic_DNA"/>
</dbReference>
<feature type="region of interest" description="Disordered" evidence="1">
    <location>
        <begin position="1"/>
        <end position="25"/>
    </location>
</feature>
<dbReference type="Proteomes" id="UP000326877">
    <property type="component" value="Unassembled WGS sequence"/>
</dbReference>
<feature type="transmembrane region" description="Helical" evidence="2">
    <location>
        <begin position="43"/>
        <end position="61"/>
    </location>
</feature>
<keyword evidence="2" id="KW-0472">Membrane</keyword>
<proteinExistence type="predicted"/>
<name>A0A5N7CM34_PETAA</name>
<gene>
    <name evidence="3" type="ORF">BDV23DRAFT_147016</name>
</gene>
<accession>A0A5N7CM34</accession>
<keyword evidence="2" id="KW-0812">Transmembrane</keyword>
<evidence type="ECO:0000256" key="1">
    <source>
        <dbReference type="SAM" id="MobiDB-lite"/>
    </source>
</evidence>
<dbReference type="OrthoDB" id="3784821at2759"/>
<reference evidence="3" key="1">
    <citation type="submission" date="2019-04" db="EMBL/GenBank/DDBJ databases">
        <title>Friends and foes A comparative genomics studyof 23 Aspergillus species from section Flavi.</title>
        <authorList>
            <consortium name="DOE Joint Genome Institute"/>
            <person name="Kjaerbolling I."/>
            <person name="Vesth T."/>
            <person name="Frisvad J.C."/>
            <person name="Nybo J.L."/>
            <person name="Theobald S."/>
            <person name="Kildgaard S."/>
            <person name="Isbrandt T."/>
            <person name="Kuo A."/>
            <person name="Sato A."/>
            <person name="Lyhne E.K."/>
            <person name="Kogle M.E."/>
            <person name="Wiebenga A."/>
            <person name="Kun R.S."/>
            <person name="Lubbers R.J."/>
            <person name="Makela M.R."/>
            <person name="Barry K."/>
            <person name="Chovatia M."/>
            <person name="Clum A."/>
            <person name="Daum C."/>
            <person name="Haridas S."/>
            <person name="He G."/>
            <person name="LaButti K."/>
            <person name="Lipzen A."/>
            <person name="Mondo S."/>
            <person name="Riley R."/>
            <person name="Salamov A."/>
            <person name="Simmons B.A."/>
            <person name="Magnuson J.K."/>
            <person name="Henrissat B."/>
            <person name="Mortensen U.H."/>
            <person name="Larsen T.O."/>
            <person name="Devries R.P."/>
            <person name="Grigoriev I.V."/>
            <person name="Machida M."/>
            <person name="Baker S.E."/>
            <person name="Andersen M.R."/>
        </authorList>
    </citation>
    <scope>NUCLEOTIDE SEQUENCE [LARGE SCALE GENOMIC DNA]</scope>
    <source>
        <strain evidence="3">IBT 14317</strain>
    </source>
</reference>